<evidence type="ECO:0000256" key="1">
    <source>
        <dbReference type="SAM" id="MobiDB-lite"/>
    </source>
</evidence>
<evidence type="ECO:0000313" key="2">
    <source>
        <dbReference type="EMBL" id="KRT57910.1"/>
    </source>
</evidence>
<dbReference type="STRING" id="54398.Ga0074115_14711"/>
<feature type="region of interest" description="Disordered" evidence="1">
    <location>
        <begin position="1"/>
        <end position="27"/>
    </location>
</feature>
<dbReference type="AlphaFoldDB" id="A0A0T5Z5Q0"/>
<dbReference type="Proteomes" id="UP000051276">
    <property type="component" value="Unassembled WGS sequence"/>
</dbReference>
<dbReference type="EMBL" id="LMXI01000436">
    <property type="protein sequence ID" value="KRT57910.1"/>
    <property type="molecule type" value="Genomic_DNA"/>
</dbReference>
<proteinExistence type="predicted"/>
<organism evidence="2 3">
    <name type="scientific">endosymbiont of Ridgeia piscesae</name>
    <dbReference type="NCBI Taxonomy" id="54398"/>
    <lineage>
        <taxon>Bacteria</taxon>
        <taxon>Pseudomonadati</taxon>
        <taxon>Pseudomonadota</taxon>
        <taxon>Gammaproteobacteria</taxon>
        <taxon>sulfur-oxidizing symbionts</taxon>
    </lineage>
</organism>
<protein>
    <recommendedName>
        <fullName evidence="4">Acetyltransferase</fullName>
    </recommendedName>
</protein>
<evidence type="ECO:0008006" key="4">
    <source>
        <dbReference type="Google" id="ProtNLM"/>
    </source>
</evidence>
<gene>
    <name evidence="2" type="ORF">Ga0076813_12581</name>
</gene>
<comment type="caution">
    <text evidence="2">The sequence shown here is derived from an EMBL/GenBank/DDBJ whole genome shotgun (WGS) entry which is preliminary data.</text>
</comment>
<accession>A0A0T5Z5Q0</accession>
<name>A0A0T5Z5Q0_9GAMM</name>
<sequence>PNHTEIVGRMHAGEEMQDPESFTKGDLIFPSGETLPRCWTDVRYREH</sequence>
<feature type="compositionally biased region" description="Basic and acidic residues" evidence="1">
    <location>
        <begin position="1"/>
        <end position="14"/>
    </location>
</feature>
<reference evidence="2 3" key="1">
    <citation type="submission" date="2015-11" db="EMBL/GenBank/DDBJ databases">
        <title>The genome of Candidatus Endoriftia persephone in Ridgeia piscesae and population structure of the North Eastern Pacific vestimentiferan symbionts.</title>
        <authorList>
            <person name="Perez M."/>
            <person name="Juniper K.S."/>
        </authorList>
    </citation>
    <scope>NUCLEOTIDE SEQUENCE [LARGE SCALE GENOMIC DNA]</scope>
    <source>
        <strain evidence="2">Ind10</strain>
    </source>
</reference>
<feature type="non-terminal residue" evidence="2">
    <location>
        <position position="1"/>
    </location>
</feature>
<dbReference type="RefSeq" id="WP_082626892.1">
    <property type="nucleotide sequence ID" value="NZ_KQ556963.1"/>
</dbReference>
<evidence type="ECO:0000313" key="3">
    <source>
        <dbReference type="Proteomes" id="UP000051276"/>
    </source>
</evidence>